<keyword evidence="4" id="KW-1185">Reference proteome</keyword>
<dbReference type="KEGG" id="sat:SYN_01556"/>
<dbReference type="OrthoDB" id="9840720at2"/>
<keyword evidence="2" id="KW-0812">Transmembrane</keyword>
<dbReference type="eggNOG" id="COG3149">
    <property type="taxonomic scope" value="Bacteria"/>
</dbReference>
<keyword evidence="2" id="KW-0472">Membrane</keyword>
<organism evidence="3 4">
    <name type="scientific">Syntrophus aciditrophicus (strain SB)</name>
    <dbReference type="NCBI Taxonomy" id="56780"/>
    <lineage>
        <taxon>Bacteria</taxon>
        <taxon>Pseudomonadati</taxon>
        <taxon>Thermodesulfobacteriota</taxon>
        <taxon>Syntrophia</taxon>
        <taxon>Syntrophales</taxon>
        <taxon>Syntrophaceae</taxon>
        <taxon>Syntrophus</taxon>
    </lineage>
</organism>
<evidence type="ECO:0000313" key="4">
    <source>
        <dbReference type="Proteomes" id="UP000001933"/>
    </source>
</evidence>
<dbReference type="InterPro" id="IPR007690">
    <property type="entry name" value="T2SS_GspM"/>
</dbReference>
<dbReference type="RefSeq" id="WP_011418135.1">
    <property type="nucleotide sequence ID" value="NC_007759.1"/>
</dbReference>
<evidence type="ECO:0000313" key="3">
    <source>
        <dbReference type="EMBL" id="ABC78115.1"/>
    </source>
</evidence>
<gene>
    <name evidence="3" type="ORF">SYN_01556</name>
</gene>
<dbReference type="InParanoid" id="Q2LVK9"/>
<dbReference type="Pfam" id="PF04612">
    <property type="entry name" value="T2SSM"/>
    <property type="match status" value="1"/>
</dbReference>
<protein>
    <submittedName>
        <fullName evidence="3">Hypothetical membrane protein</fullName>
    </submittedName>
</protein>
<evidence type="ECO:0000256" key="2">
    <source>
        <dbReference type="SAM" id="Phobius"/>
    </source>
</evidence>
<keyword evidence="2" id="KW-1133">Transmembrane helix</keyword>
<dbReference type="GO" id="GO:0015628">
    <property type="term" value="P:protein secretion by the type II secretion system"/>
    <property type="evidence" value="ECO:0007669"/>
    <property type="project" value="InterPro"/>
</dbReference>
<dbReference type="GO" id="GO:0015627">
    <property type="term" value="C:type II protein secretion system complex"/>
    <property type="evidence" value="ECO:0007669"/>
    <property type="project" value="InterPro"/>
</dbReference>
<evidence type="ECO:0000256" key="1">
    <source>
        <dbReference type="SAM" id="Coils"/>
    </source>
</evidence>
<dbReference type="HOGENOM" id="CLU_1453719_0_0_7"/>
<dbReference type="Proteomes" id="UP000001933">
    <property type="component" value="Chromosome"/>
</dbReference>
<accession>Q2LVK9</accession>
<proteinExistence type="predicted"/>
<feature type="transmembrane region" description="Helical" evidence="2">
    <location>
        <begin position="20"/>
        <end position="42"/>
    </location>
</feature>
<keyword evidence="1" id="KW-0175">Coiled coil</keyword>
<name>Q2LVK9_SYNAS</name>
<dbReference type="AlphaFoldDB" id="Q2LVK9"/>
<feature type="coiled-coil region" evidence="1">
    <location>
        <begin position="45"/>
        <end position="72"/>
    </location>
</feature>
<dbReference type="EMBL" id="CP000252">
    <property type="protein sequence ID" value="ABC78115.1"/>
    <property type="molecule type" value="Genomic_DNA"/>
</dbReference>
<reference evidence="3 4" key="1">
    <citation type="journal article" date="2007" name="Proc. Natl. Acad. Sci. U.S.A.">
        <title>The genome of Syntrophus aciditrophicus: life at the thermodynamic limit of microbial growth.</title>
        <authorList>
            <person name="McInerney M.J."/>
            <person name="Rohlin L."/>
            <person name="Mouttaki H."/>
            <person name="Kim U."/>
            <person name="Krupp R.S."/>
            <person name="Rios-Hernandez L."/>
            <person name="Sieber J."/>
            <person name="Struchtemeyer C.G."/>
            <person name="Bhattacharyya A."/>
            <person name="Campbell J.W."/>
            <person name="Gunsalus R.P."/>
        </authorList>
    </citation>
    <scope>NUCLEOTIDE SEQUENCE [LARGE SCALE GENOMIC DNA]</scope>
    <source>
        <strain evidence="3 4">SB</strain>
    </source>
</reference>
<dbReference type="STRING" id="56780.SYN_01556"/>
<sequence>MFFKTFMPYWSGLRQRERIVLGGGLICLFLLLLTHFILLPFFEARDKMTRSIARQEKVLQELTELKAQYQSLKGGTDVLRQVMERRSPDFTMASHLDRIINETDMKSCIQDFQSTKSQAGEGYDLIRTEIKIARVTMDQLIQFLYLAESPEYGIWIEQISIAGGPAETGFLSATLALKTYEKTPSI</sequence>